<dbReference type="PROSITE" id="PS50151">
    <property type="entry name" value="UVR"/>
    <property type="match status" value="1"/>
</dbReference>
<dbReference type="InterPro" id="IPR025542">
    <property type="entry name" value="YacH"/>
</dbReference>
<dbReference type="InterPro" id="IPR001943">
    <property type="entry name" value="UVR_dom"/>
</dbReference>
<dbReference type="PANTHER" id="PTHR38430">
    <property type="entry name" value="PROTEIN-ARGININE KINASE ACTIVATOR PROTEIN"/>
    <property type="match status" value="1"/>
</dbReference>
<keyword evidence="1" id="KW-0175">Coiled coil</keyword>
<accession>A0ABS9UHV0</accession>
<keyword evidence="4" id="KW-1185">Reference proteome</keyword>
<evidence type="ECO:0000259" key="2">
    <source>
        <dbReference type="PROSITE" id="PS50151"/>
    </source>
</evidence>
<proteinExistence type="predicted"/>
<comment type="caution">
    <text evidence="3">The sequence shown here is derived from an EMBL/GenBank/DDBJ whole genome shotgun (WGS) entry which is preliminary data.</text>
</comment>
<dbReference type="RefSeq" id="WP_241370709.1">
    <property type="nucleotide sequence ID" value="NZ_JAKZFC010000008.1"/>
</dbReference>
<evidence type="ECO:0000313" key="4">
    <source>
        <dbReference type="Proteomes" id="UP001316087"/>
    </source>
</evidence>
<dbReference type="EMBL" id="JAKZFC010000008">
    <property type="protein sequence ID" value="MCH7323543.1"/>
    <property type="molecule type" value="Genomic_DNA"/>
</dbReference>
<evidence type="ECO:0000256" key="1">
    <source>
        <dbReference type="SAM" id="Coils"/>
    </source>
</evidence>
<dbReference type="Proteomes" id="UP001316087">
    <property type="component" value="Unassembled WGS sequence"/>
</dbReference>
<gene>
    <name evidence="3" type="ORF">LZ480_16830</name>
</gene>
<evidence type="ECO:0000313" key="3">
    <source>
        <dbReference type="EMBL" id="MCH7323543.1"/>
    </source>
</evidence>
<feature type="domain" description="UVR" evidence="2">
    <location>
        <begin position="135"/>
        <end position="170"/>
    </location>
</feature>
<dbReference type="InterPro" id="IPR036876">
    <property type="entry name" value="UVR_dom_sf"/>
</dbReference>
<name>A0ABS9UHV0_9BACL</name>
<dbReference type="PANTHER" id="PTHR38430:SF1">
    <property type="entry name" value="PROTEIN-ARGININE KINASE ACTIVATOR PROTEIN"/>
    <property type="match status" value="1"/>
</dbReference>
<organism evidence="3 4">
    <name type="scientific">Solibacillus palustris</name>
    <dbReference type="NCBI Taxonomy" id="2908203"/>
    <lineage>
        <taxon>Bacteria</taxon>
        <taxon>Bacillati</taxon>
        <taxon>Bacillota</taxon>
        <taxon>Bacilli</taxon>
        <taxon>Bacillales</taxon>
        <taxon>Caryophanaceae</taxon>
        <taxon>Solibacillus</taxon>
    </lineage>
</organism>
<dbReference type="PIRSF" id="PIRSF015034">
    <property type="entry name" value="YacH"/>
    <property type="match status" value="1"/>
</dbReference>
<feature type="coiled-coil region" evidence="1">
    <location>
        <begin position="127"/>
        <end position="177"/>
    </location>
</feature>
<protein>
    <submittedName>
        <fullName evidence="3">UvrB/UvrC motif-containing protein</fullName>
    </submittedName>
</protein>
<reference evidence="3 4" key="1">
    <citation type="submission" date="2022-03" db="EMBL/GenBank/DDBJ databases">
        <authorList>
            <person name="Jo J.-H."/>
            <person name="Im W.-T."/>
        </authorList>
    </citation>
    <scope>NUCLEOTIDE SEQUENCE [LARGE SCALE GENOMIC DNA]</scope>
    <source>
        <strain evidence="3 4">MA9</strain>
    </source>
</reference>
<sequence>MICEHCKQRHANVTVTQIQNGQQMERHYCDVCAAQYHPFQFEMKEEPASLQQLMTNWFNFVPILKKENVAGSTAKTKACPTCGNTYRQFLKQVKFGCGDCYKTFSEQLPQLLEKIQAGTKHVGYVEETHLKEKINQQISELRTLQQQAITEERFEDAAKLRDDIRALESKVEQGEEHA</sequence>
<dbReference type="Pfam" id="PF02151">
    <property type="entry name" value="UVR"/>
    <property type="match status" value="1"/>
</dbReference>
<dbReference type="Gene3D" id="4.10.860.10">
    <property type="entry name" value="UVR domain"/>
    <property type="match status" value="1"/>
</dbReference>
<dbReference type="SUPFAM" id="SSF46600">
    <property type="entry name" value="C-terminal UvrC-binding domain of UvrB"/>
    <property type="match status" value="1"/>
</dbReference>